<proteinExistence type="predicted"/>
<dbReference type="Proteomes" id="UP000280881">
    <property type="component" value="Unassembled WGS sequence"/>
</dbReference>
<evidence type="ECO:0000313" key="2">
    <source>
        <dbReference type="Proteomes" id="UP000280881"/>
    </source>
</evidence>
<dbReference type="EMBL" id="RBIE01000002">
    <property type="protein sequence ID" value="RKQ61828.1"/>
    <property type="molecule type" value="Genomic_DNA"/>
</dbReference>
<organism evidence="1 2">
    <name type="scientific">Thermovibrio guaymasensis</name>
    <dbReference type="NCBI Taxonomy" id="240167"/>
    <lineage>
        <taxon>Bacteria</taxon>
        <taxon>Pseudomonadati</taxon>
        <taxon>Aquificota</taxon>
        <taxon>Aquificia</taxon>
        <taxon>Desulfurobacteriales</taxon>
        <taxon>Desulfurobacteriaceae</taxon>
        <taxon>Thermovibrio</taxon>
    </lineage>
</organism>
<comment type="caution">
    <text evidence="1">The sequence shown here is derived from an EMBL/GenBank/DDBJ whole genome shotgun (WGS) entry which is preliminary data.</text>
</comment>
<accession>A0A420W6W2</accession>
<evidence type="ECO:0000313" key="1">
    <source>
        <dbReference type="EMBL" id="RKQ61828.1"/>
    </source>
</evidence>
<dbReference type="RefSeq" id="WP_121171211.1">
    <property type="nucleotide sequence ID" value="NZ_RBIE01000002.1"/>
</dbReference>
<protein>
    <recommendedName>
        <fullName evidence="3">GGDEF domain-containing protein</fullName>
    </recommendedName>
</protein>
<name>A0A420W6W2_9BACT</name>
<sequence length="173" mass="20252">MEALRDHLFKDRRDSYPFLFKFEDPSNRIIRSSEEFLKSLSREVVKCVREREKIVLVFFRVLYLSEEKRKNFEVDLVKSFRSYDLVASLSENIYSVAVVTSKPPAEGVNIQKILSRIRYVMRKNGLIVGSLNYSFKIIPYDGVNLKALMKISVRELKGEFKLPFIFPQGKLDS</sequence>
<keyword evidence="2" id="KW-1185">Reference proteome</keyword>
<reference evidence="1 2" key="1">
    <citation type="submission" date="2018-10" db="EMBL/GenBank/DDBJ databases">
        <title>Genomic Encyclopedia of Type Strains, Phase IV (KMG-IV): sequencing the most valuable type-strain genomes for metagenomic binning, comparative biology and taxonomic classification.</title>
        <authorList>
            <person name="Goeker M."/>
        </authorList>
    </citation>
    <scope>NUCLEOTIDE SEQUENCE [LARGE SCALE GENOMIC DNA]</scope>
    <source>
        <strain evidence="1 2">DSM 15521</strain>
    </source>
</reference>
<gene>
    <name evidence="1" type="ORF">C7457_1280</name>
</gene>
<dbReference type="AlphaFoldDB" id="A0A420W6W2"/>
<evidence type="ECO:0008006" key="3">
    <source>
        <dbReference type="Google" id="ProtNLM"/>
    </source>
</evidence>